<comment type="caution">
    <text evidence="1">The sequence shown here is derived from an EMBL/GenBank/DDBJ whole genome shotgun (WGS) entry which is preliminary data.</text>
</comment>
<protein>
    <submittedName>
        <fullName evidence="1">Uncharacterized protein</fullName>
    </submittedName>
</protein>
<reference evidence="1 2" key="1">
    <citation type="journal article" date="2021" name="Elife">
        <title>Chloroplast acquisition without the gene transfer in kleptoplastic sea slugs, Plakobranchus ocellatus.</title>
        <authorList>
            <person name="Maeda T."/>
            <person name="Takahashi S."/>
            <person name="Yoshida T."/>
            <person name="Shimamura S."/>
            <person name="Takaki Y."/>
            <person name="Nagai Y."/>
            <person name="Toyoda A."/>
            <person name="Suzuki Y."/>
            <person name="Arimoto A."/>
            <person name="Ishii H."/>
            <person name="Satoh N."/>
            <person name="Nishiyama T."/>
            <person name="Hasebe M."/>
            <person name="Maruyama T."/>
            <person name="Minagawa J."/>
            <person name="Obokata J."/>
            <person name="Shigenobu S."/>
        </authorList>
    </citation>
    <scope>NUCLEOTIDE SEQUENCE [LARGE SCALE GENOMIC DNA]</scope>
</reference>
<sequence length="82" mass="9322">MLCVGYTETVGNSLKHNHVNKKSKHERGLPVIKKASRSKELLELCKLNALWESYNNSGRTKLYQHGHCSSTKRLEDRGNINA</sequence>
<gene>
    <name evidence="1" type="ORF">PoB_003233500</name>
</gene>
<dbReference type="Proteomes" id="UP000735302">
    <property type="component" value="Unassembled WGS sequence"/>
</dbReference>
<organism evidence="1 2">
    <name type="scientific">Plakobranchus ocellatus</name>
    <dbReference type="NCBI Taxonomy" id="259542"/>
    <lineage>
        <taxon>Eukaryota</taxon>
        <taxon>Metazoa</taxon>
        <taxon>Spiralia</taxon>
        <taxon>Lophotrochozoa</taxon>
        <taxon>Mollusca</taxon>
        <taxon>Gastropoda</taxon>
        <taxon>Heterobranchia</taxon>
        <taxon>Euthyneura</taxon>
        <taxon>Panpulmonata</taxon>
        <taxon>Sacoglossa</taxon>
        <taxon>Placobranchoidea</taxon>
        <taxon>Plakobranchidae</taxon>
        <taxon>Plakobranchus</taxon>
    </lineage>
</organism>
<dbReference type="EMBL" id="BLXT01003753">
    <property type="protein sequence ID" value="GFO05830.1"/>
    <property type="molecule type" value="Genomic_DNA"/>
</dbReference>
<dbReference type="AlphaFoldDB" id="A0AAV4ACE2"/>
<accession>A0AAV4ACE2</accession>
<evidence type="ECO:0000313" key="2">
    <source>
        <dbReference type="Proteomes" id="UP000735302"/>
    </source>
</evidence>
<keyword evidence="2" id="KW-1185">Reference proteome</keyword>
<name>A0AAV4ACE2_9GAST</name>
<proteinExistence type="predicted"/>
<evidence type="ECO:0000313" key="1">
    <source>
        <dbReference type="EMBL" id="GFO05830.1"/>
    </source>
</evidence>